<keyword evidence="2" id="KW-0418">Kinase</keyword>
<evidence type="ECO:0000313" key="3">
    <source>
        <dbReference type="Proteomes" id="UP000813461"/>
    </source>
</evidence>
<dbReference type="Gene3D" id="1.10.510.10">
    <property type="entry name" value="Transferase(Phosphotransferase) domain 1"/>
    <property type="match status" value="1"/>
</dbReference>
<reference evidence="2" key="1">
    <citation type="journal article" date="2021" name="Nat. Commun.">
        <title>Genetic determinants of endophytism in the Arabidopsis root mycobiome.</title>
        <authorList>
            <person name="Mesny F."/>
            <person name="Miyauchi S."/>
            <person name="Thiergart T."/>
            <person name="Pickel B."/>
            <person name="Atanasova L."/>
            <person name="Karlsson M."/>
            <person name="Huettel B."/>
            <person name="Barry K.W."/>
            <person name="Haridas S."/>
            <person name="Chen C."/>
            <person name="Bauer D."/>
            <person name="Andreopoulos W."/>
            <person name="Pangilinan J."/>
            <person name="LaButti K."/>
            <person name="Riley R."/>
            <person name="Lipzen A."/>
            <person name="Clum A."/>
            <person name="Drula E."/>
            <person name="Henrissat B."/>
            <person name="Kohler A."/>
            <person name="Grigoriev I.V."/>
            <person name="Martin F.M."/>
            <person name="Hacquard S."/>
        </authorList>
    </citation>
    <scope>NUCLEOTIDE SEQUENCE</scope>
    <source>
        <strain evidence="2">MPI-SDFR-AT-0120</strain>
    </source>
</reference>
<dbReference type="PANTHER" id="PTHR24359">
    <property type="entry name" value="SERINE/THREONINE-PROTEIN KINASE SBK1"/>
    <property type="match status" value="1"/>
</dbReference>
<comment type="caution">
    <text evidence="2">The sequence shown here is derived from an EMBL/GenBank/DDBJ whole genome shotgun (WGS) entry which is preliminary data.</text>
</comment>
<dbReference type="SUPFAM" id="SSF56112">
    <property type="entry name" value="Protein kinase-like (PK-like)"/>
    <property type="match status" value="1"/>
</dbReference>
<dbReference type="InterPro" id="IPR011009">
    <property type="entry name" value="Kinase-like_dom_sf"/>
</dbReference>
<keyword evidence="2" id="KW-0808">Transferase</keyword>
<dbReference type="GO" id="GO:0004674">
    <property type="term" value="F:protein serine/threonine kinase activity"/>
    <property type="evidence" value="ECO:0007669"/>
    <property type="project" value="TreeGrafter"/>
</dbReference>
<dbReference type="GO" id="GO:0005524">
    <property type="term" value="F:ATP binding"/>
    <property type="evidence" value="ECO:0007669"/>
    <property type="project" value="InterPro"/>
</dbReference>
<feature type="domain" description="Protein kinase" evidence="1">
    <location>
        <begin position="89"/>
        <end position="374"/>
    </location>
</feature>
<dbReference type="InterPro" id="IPR008271">
    <property type="entry name" value="Ser/Thr_kinase_AS"/>
</dbReference>
<dbReference type="CDD" id="cd00180">
    <property type="entry name" value="PKc"/>
    <property type="match status" value="1"/>
</dbReference>
<protein>
    <submittedName>
        <fullName evidence="2">Kinase-like domain-containing protein</fullName>
    </submittedName>
</protein>
<dbReference type="EMBL" id="JAGMVJ010000021">
    <property type="protein sequence ID" value="KAH7074150.1"/>
    <property type="molecule type" value="Genomic_DNA"/>
</dbReference>
<evidence type="ECO:0000313" key="2">
    <source>
        <dbReference type="EMBL" id="KAH7074150.1"/>
    </source>
</evidence>
<dbReference type="SMART" id="SM00220">
    <property type="entry name" value="S_TKc"/>
    <property type="match status" value="1"/>
</dbReference>
<sequence length="393" mass="44962">METSITRPFKPDSFEKWKELFDALYGQLGTYLRGKFTVSAWSISPVFSSWWLKHLHERGILVDPKDELDWSGRGQHIEYDADEESVIPLQTKKVLGYSPTAIVESVQCRRILLARKTVKCTRRLTKENAVTEVEHLQKVQHSHIVRVVGTYTIRKALAILIYPVADQNLEELMDDVVDLDRDDPRHAKVIMPTFFGCLSRAVTFIHGKNVKHMDIKPKNILVRQSEGNYKVYVADFGIARSYKSAAESFTDNPTSYTRTYAAPEVVMQDIRGYPADVFSLGCVFMEMLASMVSSPKSDQRDNLATIRGIDYQSNTEAVLAWYHYYVERRWSDEEYLPLNRHADDPFFQALQRTLSRLPEVRPLAIDLQRFTSELCCSACGDGPEPFEASIDSA</sequence>
<keyword evidence="3" id="KW-1185">Reference proteome</keyword>
<dbReference type="PANTHER" id="PTHR24359:SF1">
    <property type="entry name" value="INHIBITOR OF NUCLEAR FACTOR KAPPA-B KINASE EPSILON SUBUNIT HOMOLOG 1-RELATED"/>
    <property type="match status" value="1"/>
</dbReference>
<dbReference type="PROSITE" id="PS00108">
    <property type="entry name" value="PROTEIN_KINASE_ST"/>
    <property type="match status" value="1"/>
</dbReference>
<dbReference type="PROSITE" id="PS50011">
    <property type="entry name" value="PROTEIN_KINASE_DOM"/>
    <property type="match status" value="1"/>
</dbReference>
<dbReference type="Proteomes" id="UP000813461">
    <property type="component" value="Unassembled WGS sequence"/>
</dbReference>
<dbReference type="Pfam" id="PF00069">
    <property type="entry name" value="Pkinase"/>
    <property type="match status" value="1"/>
</dbReference>
<proteinExistence type="predicted"/>
<gene>
    <name evidence="2" type="ORF">FB567DRAFT_453364</name>
</gene>
<evidence type="ECO:0000259" key="1">
    <source>
        <dbReference type="PROSITE" id="PS50011"/>
    </source>
</evidence>
<organism evidence="2 3">
    <name type="scientific">Paraphoma chrysanthemicola</name>
    <dbReference type="NCBI Taxonomy" id="798071"/>
    <lineage>
        <taxon>Eukaryota</taxon>
        <taxon>Fungi</taxon>
        <taxon>Dikarya</taxon>
        <taxon>Ascomycota</taxon>
        <taxon>Pezizomycotina</taxon>
        <taxon>Dothideomycetes</taxon>
        <taxon>Pleosporomycetidae</taxon>
        <taxon>Pleosporales</taxon>
        <taxon>Pleosporineae</taxon>
        <taxon>Phaeosphaeriaceae</taxon>
        <taxon>Paraphoma</taxon>
    </lineage>
</organism>
<accession>A0A8K0QW93</accession>
<dbReference type="OrthoDB" id="4062651at2759"/>
<dbReference type="AlphaFoldDB" id="A0A8K0QW93"/>
<dbReference type="InterPro" id="IPR000719">
    <property type="entry name" value="Prot_kinase_dom"/>
</dbReference>
<name>A0A8K0QW93_9PLEO</name>